<evidence type="ECO:0008006" key="3">
    <source>
        <dbReference type="Google" id="ProtNLM"/>
    </source>
</evidence>
<accession>A0A9P0Z1N6</accession>
<comment type="caution">
    <text evidence="1">The sequence shown here is derived from an EMBL/GenBank/DDBJ whole genome shotgun (WGS) entry which is preliminary data.</text>
</comment>
<gene>
    <name evidence="1" type="ORF">CEURO_LOCUS8652</name>
</gene>
<name>A0A9P0Z1N6_CUSEU</name>
<proteinExistence type="predicted"/>
<dbReference type="SUPFAM" id="SSF50249">
    <property type="entry name" value="Nucleic acid-binding proteins"/>
    <property type="match status" value="1"/>
</dbReference>
<evidence type="ECO:0000313" key="1">
    <source>
        <dbReference type="EMBL" id="CAH9083553.1"/>
    </source>
</evidence>
<organism evidence="1 2">
    <name type="scientific">Cuscuta europaea</name>
    <name type="common">European dodder</name>
    <dbReference type="NCBI Taxonomy" id="41803"/>
    <lineage>
        <taxon>Eukaryota</taxon>
        <taxon>Viridiplantae</taxon>
        <taxon>Streptophyta</taxon>
        <taxon>Embryophyta</taxon>
        <taxon>Tracheophyta</taxon>
        <taxon>Spermatophyta</taxon>
        <taxon>Magnoliopsida</taxon>
        <taxon>eudicotyledons</taxon>
        <taxon>Gunneridae</taxon>
        <taxon>Pentapetalae</taxon>
        <taxon>asterids</taxon>
        <taxon>lamiids</taxon>
        <taxon>Solanales</taxon>
        <taxon>Convolvulaceae</taxon>
        <taxon>Cuscuteae</taxon>
        <taxon>Cuscuta</taxon>
        <taxon>Cuscuta subgen. Cuscuta</taxon>
    </lineage>
</organism>
<evidence type="ECO:0000313" key="2">
    <source>
        <dbReference type="Proteomes" id="UP001152484"/>
    </source>
</evidence>
<keyword evidence="2" id="KW-1185">Reference proteome</keyword>
<protein>
    <recommendedName>
        <fullName evidence="3">Replication factor A C-terminal domain-containing protein</fullName>
    </recommendedName>
</protein>
<dbReference type="Proteomes" id="UP001152484">
    <property type="component" value="Unassembled WGS sequence"/>
</dbReference>
<dbReference type="InterPro" id="IPR012340">
    <property type="entry name" value="NA-bd_OB-fold"/>
</dbReference>
<dbReference type="EMBL" id="CAMAPE010000017">
    <property type="protein sequence ID" value="CAH9083553.1"/>
    <property type="molecule type" value="Genomic_DNA"/>
</dbReference>
<dbReference type="AlphaFoldDB" id="A0A9P0Z1N6"/>
<sequence>MNSLVQFGQQDLQKKSNVCDMKHSLDEVKVFWIQGNLTLLEYGFISFYIGCNGCNKTIKSVEGVQFQYLHCGNKNGVTTKRFCLSVEISDTTGVLETTQFTNEVYKLLRVLEICDTPDCVDYIQLNDRVRTLISQLHSN</sequence>
<dbReference type="Gene3D" id="2.40.50.140">
    <property type="entry name" value="Nucleic acid-binding proteins"/>
    <property type="match status" value="1"/>
</dbReference>
<reference evidence="1" key="1">
    <citation type="submission" date="2022-07" db="EMBL/GenBank/DDBJ databases">
        <authorList>
            <person name="Macas J."/>
            <person name="Novak P."/>
            <person name="Neumann P."/>
        </authorList>
    </citation>
    <scope>NUCLEOTIDE SEQUENCE</scope>
</reference>